<dbReference type="FunFam" id="3.20.20.80:FF:000044">
    <property type="entry name" value="Chitinase III C10701-rice"/>
    <property type="match status" value="1"/>
</dbReference>
<keyword evidence="10" id="KW-1185">Reference proteome</keyword>
<reference evidence="10" key="1">
    <citation type="submission" date="2024-06" db="EMBL/GenBank/DDBJ databases">
        <authorList>
            <person name="Ryan C."/>
        </authorList>
    </citation>
    <scope>NUCLEOTIDE SEQUENCE [LARGE SCALE GENOMIC DNA]</scope>
</reference>
<reference evidence="9 10" key="2">
    <citation type="submission" date="2024-10" db="EMBL/GenBank/DDBJ databases">
        <authorList>
            <person name="Ryan C."/>
        </authorList>
    </citation>
    <scope>NUCLEOTIDE SEQUENCE [LARGE SCALE GENOMIC DNA]</scope>
</reference>
<comment type="similarity">
    <text evidence="6">Belongs to the glycosyl hydrolase 18 family. Xylanase inhibitor subfamily.</text>
</comment>
<keyword evidence="5" id="KW-1015">Disulfide bond</keyword>
<dbReference type="PANTHER" id="PTHR45708:SF11">
    <property type="entry name" value="XYLANASE INHIBITOR PROTEIN XIP"/>
    <property type="match status" value="1"/>
</dbReference>
<keyword evidence="2" id="KW-0964">Secreted</keyword>
<dbReference type="EMBL" id="OZ075134">
    <property type="protein sequence ID" value="CAL4991974.1"/>
    <property type="molecule type" value="Genomic_DNA"/>
</dbReference>
<evidence type="ECO:0000256" key="4">
    <source>
        <dbReference type="ARBA" id="ARBA00022821"/>
    </source>
</evidence>
<protein>
    <recommendedName>
        <fullName evidence="8">GH18 domain-containing protein</fullName>
    </recommendedName>
</protein>
<name>A0ABC9B5B4_9POAL</name>
<evidence type="ECO:0000256" key="5">
    <source>
        <dbReference type="ARBA" id="ARBA00023157"/>
    </source>
</evidence>
<gene>
    <name evidence="9" type="ORF">URODEC1_LOCUS60888</name>
</gene>
<dbReference type="CDD" id="cd02877">
    <property type="entry name" value="GH18_hevamine_XipI_class_III"/>
    <property type="match status" value="1"/>
</dbReference>
<dbReference type="InterPro" id="IPR017853">
    <property type="entry name" value="GH"/>
</dbReference>
<comment type="subcellular location">
    <subcellularLocation>
        <location evidence="1">Secreted</location>
    </subcellularLocation>
</comment>
<proteinExistence type="inferred from homology"/>
<evidence type="ECO:0000256" key="6">
    <source>
        <dbReference type="ARBA" id="ARBA00061481"/>
    </source>
</evidence>
<keyword evidence="3 7" id="KW-0732">Signal</keyword>
<evidence type="ECO:0000259" key="8">
    <source>
        <dbReference type="PROSITE" id="PS51910"/>
    </source>
</evidence>
<dbReference type="Pfam" id="PF00704">
    <property type="entry name" value="Glyco_hydro_18"/>
    <property type="match status" value="1"/>
</dbReference>
<dbReference type="Proteomes" id="UP001497457">
    <property type="component" value="Chromosome 24b"/>
</dbReference>
<dbReference type="InterPro" id="IPR050542">
    <property type="entry name" value="Glycosyl_Hydrlase18_Chitinase"/>
</dbReference>
<dbReference type="PROSITE" id="PS51910">
    <property type="entry name" value="GH18_2"/>
    <property type="match status" value="1"/>
</dbReference>
<dbReference type="GO" id="GO:0050832">
    <property type="term" value="P:defense response to fungus"/>
    <property type="evidence" value="ECO:0007669"/>
    <property type="project" value="UniProtKB-ARBA"/>
</dbReference>
<evidence type="ECO:0000256" key="7">
    <source>
        <dbReference type="SAM" id="SignalP"/>
    </source>
</evidence>
<evidence type="ECO:0000256" key="1">
    <source>
        <dbReference type="ARBA" id="ARBA00004613"/>
    </source>
</evidence>
<dbReference type="GO" id="GO:0005576">
    <property type="term" value="C:extracellular region"/>
    <property type="evidence" value="ECO:0007669"/>
    <property type="project" value="UniProtKB-SubCell"/>
</dbReference>
<sequence>MASLGRHPCCLLLAAALLLSHLAAGGLTATGPGDIAVYWGRHKDEGTLREACDTGAYTTVLISFLSAFGHGTYTLDLSGHPVAGVGDDIKYCQSKGVLVLLSIGGQGGEYWLPSSQSAADVADYLWNAFLAGGRAGIPRPFGDAQVNGIDFFIDQGATEHYDELARRLYGYNKYYRGGGITLTATPRCAYPDNRLAAALATGLFNRIHVRMFGGDLQCEWGQFDSWNKWAAAYPGSRVFVGVVASPEADKDAYLFQKDLYYGILQFAEKLPNYGGLMIWDRYYDKKNHYISSS</sequence>
<keyword evidence="4" id="KW-0611">Plant defense</keyword>
<feature type="signal peptide" evidence="7">
    <location>
        <begin position="1"/>
        <end position="25"/>
    </location>
</feature>
<dbReference type="AlphaFoldDB" id="A0ABC9B5B4"/>
<evidence type="ECO:0000256" key="3">
    <source>
        <dbReference type="ARBA" id="ARBA00022729"/>
    </source>
</evidence>
<dbReference type="PANTHER" id="PTHR45708">
    <property type="entry name" value="ENDOCHITINASE"/>
    <property type="match status" value="1"/>
</dbReference>
<feature type="domain" description="GH18" evidence="8">
    <location>
        <begin position="33"/>
        <end position="293"/>
    </location>
</feature>
<organism evidence="9 10">
    <name type="scientific">Urochloa decumbens</name>
    <dbReference type="NCBI Taxonomy" id="240449"/>
    <lineage>
        <taxon>Eukaryota</taxon>
        <taxon>Viridiplantae</taxon>
        <taxon>Streptophyta</taxon>
        <taxon>Embryophyta</taxon>
        <taxon>Tracheophyta</taxon>
        <taxon>Spermatophyta</taxon>
        <taxon>Magnoliopsida</taxon>
        <taxon>Liliopsida</taxon>
        <taxon>Poales</taxon>
        <taxon>Poaceae</taxon>
        <taxon>PACMAD clade</taxon>
        <taxon>Panicoideae</taxon>
        <taxon>Panicodae</taxon>
        <taxon>Paniceae</taxon>
        <taxon>Melinidinae</taxon>
        <taxon>Urochloa</taxon>
    </lineage>
</organism>
<evidence type="ECO:0000313" key="10">
    <source>
        <dbReference type="Proteomes" id="UP001497457"/>
    </source>
</evidence>
<accession>A0ABC9B5B4</accession>
<dbReference type="GO" id="GO:0004857">
    <property type="term" value="F:enzyme inhibitor activity"/>
    <property type="evidence" value="ECO:0007669"/>
    <property type="project" value="UniProtKB-ARBA"/>
</dbReference>
<dbReference type="InterPro" id="IPR001223">
    <property type="entry name" value="Glyco_hydro18_cat"/>
</dbReference>
<feature type="chain" id="PRO_5044760484" description="GH18 domain-containing protein" evidence="7">
    <location>
        <begin position="26"/>
        <end position="293"/>
    </location>
</feature>
<dbReference type="InterPro" id="IPR045321">
    <property type="entry name" value="Cts1-like"/>
</dbReference>
<evidence type="ECO:0000313" key="9">
    <source>
        <dbReference type="EMBL" id="CAL4991974.1"/>
    </source>
</evidence>
<dbReference type="Gene3D" id="3.20.20.80">
    <property type="entry name" value="Glycosidases"/>
    <property type="match status" value="1"/>
</dbReference>
<dbReference type="SUPFAM" id="SSF51445">
    <property type="entry name" value="(Trans)glycosidases"/>
    <property type="match status" value="1"/>
</dbReference>
<evidence type="ECO:0000256" key="2">
    <source>
        <dbReference type="ARBA" id="ARBA00022525"/>
    </source>
</evidence>